<proteinExistence type="predicted"/>
<protein>
    <submittedName>
        <fullName evidence="2">Uncharacterized protein</fullName>
    </submittedName>
</protein>
<reference evidence="3" key="1">
    <citation type="journal article" date="2019" name="Int. J. Syst. Evol. Microbiol.">
        <title>The Global Catalogue of Microorganisms (GCM) 10K type strain sequencing project: providing services to taxonomists for standard genome sequencing and annotation.</title>
        <authorList>
            <consortium name="The Broad Institute Genomics Platform"/>
            <consortium name="The Broad Institute Genome Sequencing Center for Infectious Disease"/>
            <person name="Wu L."/>
            <person name="Ma J."/>
        </authorList>
    </citation>
    <scope>NUCLEOTIDE SEQUENCE [LARGE SCALE GENOMIC DNA]</scope>
    <source>
        <strain evidence="3">KCTC 42964</strain>
    </source>
</reference>
<feature type="region of interest" description="Disordered" evidence="1">
    <location>
        <begin position="134"/>
        <end position="181"/>
    </location>
</feature>
<dbReference type="Proteomes" id="UP001595528">
    <property type="component" value="Unassembled WGS sequence"/>
</dbReference>
<dbReference type="RefSeq" id="WP_379902138.1">
    <property type="nucleotide sequence ID" value="NZ_JBHRTR010000028.1"/>
</dbReference>
<name>A0ABV7L2V6_9PROT</name>
<feature type="compositionally biased region" description="Basic and acidic residues" evidence="1">
    <location>
        <begin position="153"/>
        <end position="164"/>
    </location>
</feature>
<comment type="caution">
    <text evidence="2">The sequence shown here is derived from an EMBL/GenBank/DDBJ whole genome shotgun (WGS) entry which is preliminary data.</text>
</comment>
<keyword evidence="3" id="KW-1185">Reference proteome</keyword>
<gene>
    <name evidence="2" type="ORF">ACFOGJ_15935</name>
</gene>
<evidence type="ECO:0000313" key="3">
    <source>
        <dbReference type="Proteomes" id="UP001595528"/>
    </source>
</evidence>
<dbReference type="EMBL" id="JBHRTR010000028">
    <property type="protein sequence ID" value="MFC3228735.1"/>
    <property type="molecule type" value="Genomic_DNA"/>
</dbReference>
<organism evidence="2 3">
    <name type="scientific">Marinibaculum pumilum</name>
    <dbReference type="NCBI Taxonomy" id="1766165"/>
    <lineage>
        <taxon>Bacteria</taxon>
        <taxon>Pseudomonadati</taxon>
        <taxon>Pseudomonadota</taxon>
        <taxon>Alphaproteobacteria</taxon>
        <taxon>Rhodospirillales</taxon>
        <taxon>Rhodospirillaceae</taxon>
        <taxon>Marinibaculum</taxon>
    </lineage>
</organism>
<accession>A0ABV7L2V6</accession>
<evidence type="ECO:0000313" key="2">
    <source>
        <dbReference type="EMBL" id="MFC3228735.1"/>
    </source>
</evidence>
<feature type="compositionally biased region" description="Basic and acidic residues" evidence="1">
    <location>
        <begin position="134"/>
        <end position="144"/>
    </location>
</feature>
<evidence type="ECO:0000256" key="1">
    <source>
        <dbReference type="SAM" id="MobiDB-lite"/>
    </source>
</evidence>
<sequence>MKNWGTGSGGSSDTAESDLYSPRDLERAEAIMEAVGDDTAELFGVLRNGMTGRSGARAGGGGKDARDRILQTFGEIRSEAFQEAADSARRFAAMCMGAADQVNDVHNRRIARCVAELFEEFAQRVDRVHPVARTALRDDRNRDEGGDEGTAQARRDVARGRRDGDGEEAGIGLIVDNQPRR</sequence>